<keyword evidence="3" id="KW-1185">Reference proteome</keyword>
<name>G7IVS0_MEDTR</name>
<proteinExistence type="predicted"/>
<dbReference type="EnsemblPlants" id="AES68653">
    <property type="protein sequence ID" value="AES68653"/>
    <property type="gene ID" value="MTR_3g011200"/>
</dbReference>
<dbReference type="AlphaFoldDB" id="G7IVS0"/>
<evidence type="ECO:0000313" key="2">
    <source>
        <dbReference type="EnsemblPlants" id="AES68653"/>
    </source>
</evidence>
<dbReference type="Proteomes" id="UP000002051">
    <property type="component" value="Chromosome 3"/>
</dbReference>
<evidence type="ECO:0000313" key="3">
    <source>
        <dbReference type="Proteomes" id="UP000002051"/>
    </source>
</evidence>
<reference evidence="2" key="3">
    <citation type="submission" date="2015-04" db="UniProtKB">
        <authorList>
            <consortium name="EnsemblPlants"/>
        </authorList>
    </citation>
    <scope>IDENTIFICATION</scope>
    <source>
        <strain evidence="2">cv. Jemalong A17</strain>
    </source>
</reference>
<reference evidence="1 3" key="2">
    <citation type="journal article" date="2014" name="BMC Genomics">
        <title>An improved genome release (version Mt4.0) for the model legume Medicago truncatula.</title>
        <authorList>
            <person name="Tang H."/>
            <person name="Krishnakumar V."/>
            <person name="Bidwell S."/>
            <person name="Rosen B."/>
            <person name="Chan A."/>
            <person name="Zhou S."/>
            <person name="Gentzbittel L."/>
            <person name="Childs K.L."/>
            <person name="Yandell M."/>
            <person name="Gundlach H."/>
            <person name="Mayer K.F."/>
            <person name="Schwartz D.C."/>
            <person name="Town C.D."/>
        </authorList>
    </citation>
    <scope>GENOME REANNOTATION</scope>
    <source>
        <strain evidence="2 3">cv. Jemalong A17</strain>
    </source>
</reference>
<dbReference type="HOGENOM" id="CLU_2577436_0_0_1"/>
<protein>
    <submittedName>
        <fullName evidence="1 2">Uncharacterized protein</fullName>
    </submittedName>
</protein>
<accession>G7IVS0</accession>
<evidence type="ECO:0000313" key="1">
    <source>
        <dbReference type="EMBL" id="AES68653.1"/>
    </source>
</evidence>
<dbReference type="EMBL" id="CM001219">
    <property type="protein sequence ID" value="AES68653.1"/>
    <property type="molecule type" value="Genomic_DNA"/>
</dbReference>
<dbReference type="PaxDb" id="3880-AES68653"/>
<organism evidence="1 3">
    <name type="scientific">Medicago truncatula</name>
    <name type="common">Barrel medic</name>
    <name type="synonym">Medicago tribuloides</name>
    <dbReference type="NCBI Taxonomy" id="3880"/>
    <lineage>
        <taxon>Eukaryota</taxon>
        <taxon>Viridiplantae</taxon>
        <taxon>Streptophyta</taxon>
        <taxon>Embryophyta</taxon>
        <taxon>Tracheophyta</taxon>
        <taxon>Spermatophyta</taxon>
        <taxon>Magnoliopsida</taxon>
        <taxon>eudicotyledons</taxon>
        <taxon>Gunneridae</taxon>
        <taxon>Pentapetalae</taxon>
        <taxon>rosids</taxon>
        <taxon>fabids</taxon>
        <taxon>Fabales</taxon>
        <taxon>Fabaceae</taxon>
        <taxon>Papilionoideae</taxon>
        <taxon>50 kb inversion clade</taxon>
        <taxon>NPAAA clade</taxon>
        <taxon>Hologalegina</taxon>
        <taxon>IRL clade</taxon>
        <taxon>Trifolieae</taxon>
        <taxon>Medicago</taxon>
    </lineage>
</organism>
<gene>
    <name evidence="1" type="ordered locus">MTR_3g011200</name>
</gene>
<reference evidence="1 3" key="1">
    <citation type="journal article" date="2011" name="Nature">
        <title>The Medicago genome provides insight into the evolution of rhizobial symbioses.</title>
        <authorList>
            <person name="Young N.D."/>
            <person name="Debelle F."/>
            <person name="Oldroyd G.E."/>
            <person name="Geurts R."/>
            <person name="Cannon S.B."/>
            <person name="Udvardi M.K."/>
            <person name="Benedito V.A."/>
            <person name="Mayer K.F."/>
            <person name="Gouzy J."/>
            <person name="Schoof H."/>
            <person name="Van de Peer Y."/>
            <person name="Proost S."/>
            <person name="Cook D.R."/>
            <person name="Meyers B.C."/>
            <person name="Spannagl M."/>
            <person name="Cheung F."/>
            <person name="De Mita S."/>
            <person name="Krishnakumar V."/>
            <person name="Gundlach H."/>
            <person name="Zhou S."/>
            <person name="Mudge J."/>
            <person name="Bharti A.K."/>
            <person name="Murray J.D."/>
            <person name="Naoumkina M.A."/>
            <person name="Rosen B."/>
            <person name="Silverstein K.A."/>
            <person name="Tang H."/>
            <person name="Rombauts S."/>
            <person name="Zhao P.X."/>
            <person name="Zhou P."/>
            <person name="Barbe V."/>
            <person name="Bardou P."/>
            <person name="Bechner M."/>
            <person name="Bellec A."/>
            <person name="Berger A."/>
            <person name="Berges H."/>
            <person name="Bidwell S."/>
            <person name="Bisseling T."/>
            <person name="Choisne N."/>
            <person name="Couloux A."/>
            <person name="Denny R."/>
            <person name="Deshpande S."/>
            <person name="Dai X."/>
            <person name="Doyle J.J."/>
            <person name="Dudez A.M."/>
            <person name="Farmer A.D."/>
            <person name="Fouteau S."/>
            <person name="Franken C."/>
            <person name="Gibelin C."/>
            <person name="Gish J."/>
            <person name="Goldstein S."/>
            <person name="Gonzalez A.J."/>
            <person name="Green P.J."/>
            <person name="Hallab A."/>
            <person name="Hartog M."/>
            <person name="Hua A."/>
            <person name="Humphray S.J."/>
            <person name="Jeong D.H."/>
            <person name="Jing Y."/>
            <person name="Jocker A."/>
            <person name="Kenton S.M."/>
            <person name="Kim D.J."/>
            <person name="Klee K."/>
            <person name="Lai H."/>
            <person name="Lang C."/>
            <person name="Lin S."/>
            <person name="Macmil S.L."/>
            <person name="Magdelenat G."/>
            <person name="Matthews L."/>
            <person name="McCorrison J."/>
            <person name="Monaghan E.L."/>
            <person name="Mun J.H."/>
            <person name="Najar F.Z."/>
            <person name="Nicholson C."/>
            <person name="Noirot C."/>
            <person name="O'Bleness M."/>
            <person name="Paule C.R."/>
            <person name="Poulain J."/>
            <person name="Prion F."/>
            <person name="Qin B."/>
            <person name="Qu C."/>
            <person name="Retzel E.F."/>
            <person name="Riddle C."/>
            <person name="Sallet E."/>
            <person name="Samain S."/>
            <person name="Samson N."/>
            <person name="Sanders I."/>
            <person name="Saurat O."/>
            <person name="Scarpelli C."/>
            <person name="Schiex T."/>
            <person name="Segurens B."/>
            <person name="Severin A.J."/>
            <person name="Sherrier D.J."/>
            <person name="Shi R."/>
            <person name="Sims S."/>
            <person name="Singer S.R."/>
            <person name="Sinharoy S."/>
            <person name="Sterck L."/>
            <person name="Viollet A."/>
            <person name="Wang B.B."/>
            <person name="Wang K."/>
            <person name="Wang M."/>
            <person name="Wang X."/>
            <person name="Warfsmann J."/>
            <person name="Weissenbach J."/>
            <person name="White D.D."/>
            <person name="White J.D."/>
            <person name="Wiley G.B."/>
            <person name="Wincker P."/>
            <person name="Xing Y."/>
            <person name="Yang L."/>
            <person name="Yao Z."/>
            <person name="Ying F."/>
            <person name="Zhai J."/>
            <person name="Zhou L."/>
            <person name="Zuber A."/>
            <person name="Denarie J."/>
            <person name="Dixon R.A."/>
            <person name="May G.D."/>
            <person name="Schwartz D.C."/>
            <person name="Rogers J."/>
            <person name="Quetier F."/>
            <person name="Town C.D."/>
            <person name="Roe B.A."/>
        </authorList>
    </citation>
    <scope>NUCLEOTIDE SEQUENCE [LARGE SCALE GENOMIC DNA]</scope>
    <source>
        <strain evidence="1">A17</strain>
        <strain evidence="2 3">cv. Jemalong A17</strain>
    </source>
</reference>
<sequence>MSCLNGLLRIGHGPLAHEAPIPLPHAPPAPVYVPSAHNPGKKLKLEVQGKGQASEFKGRWSSSSSCSLYGIFFYCFVMMLP</sequence>